<dbReference type="CDD" id="cd00633">
    <property type="entry name" value="Secretoglobin"/>
    <property type="match status" value="1"/>
</dbReference>
<proteinExistence type="inferred from homology"/>
<feature type="region of interest" description="Disordered" evidence="4">
    <location>
        <begin position="93"/>
        <end position="124"/>
    </location>
</feature>
<reference evidence="6" key="1">
    <citation type="journal article" date="2013" name="Science">
        <title>Comparative analysis of bat genomes provides insight into the evolution of flight and immunity.</title>
        <authorList>
            <person name="Zhang G."/>
            <person name="Cowled C."/>
            <person name="Shi Z."/>
            <person name="Huang Z."/>
            <person name="Bishop-Lilly K.A."/>
            <person name="Fang X."/>
            <person name="Wynne J.W."/>
            <person name="Xiong Z."/>
            <person name="Baker M.L."/>
            <person name="Zhao W."/>
            <person name="Tachedjian M."/>
            <person name="Zhu Y."/>
            <person name="Zhou P."/>
            <person name="Jiang X."/>
            <person name="Ng J."/>
            <person name="Yang L."/>
            <person name="Wu L."/>
            <person name="Xiao J."/>
            <person name="Feng Y."/>
            <person name="Chen Y."/>
            <person name="Sun X."/>
            <person name="Zhang Y."/>
            <person name="Marsh G.A."/>
            <person name="Crameri G."/>
            <person name="Broder C.C."/>
            <person name="Frey K.G."/>
            <person name="Wang L.F."/>
            <person name="Wang J."/>
        </authorList>
    </citation>
    <scope>NUCLEOTIDE SEQUENCE [LARGE SCALE GENOMIC DNA]</scope>
</reference>
<dbReference type="eggNOG" id="ENOG502SDMQ">
    <property type="taxonomic scope" value="Eukaryota"/>
</dbReference>
<dbReference type="Proteomes" id="UP000010552">
    <property type="component" value="Unassembled WGS sequence"/>
</dbReference>
<organism evidence="5 6">
    <name type="scientific">Pteropus alecto</name>
    <name type="common">Black flying fox</name>
    <dbReference type="NCBI Taxonomy" id="9402"/>
    <lineage>
        <taxon>Eukaryota</taxon>
        <taxon>Metazoa</taxon>
        <taxon>Chordata</taxon>
        <taxon>Craniata</taxon>
        <taxon>Vertebrata</taxon>
        <taxon>Euteleostomi</taxon>
        <taxon>Mammalia</taxon>
        <taxon>Eutheria</taxon>
        <taxon>Laurasiatheria</taxon>
        <taxon>Chiroptera</taxon>
        <taxon>Yinpterochiroptera</taxon>
        <taxon>Pteropodoidea</taxon>
        <taxon>Pteropodidae</taxon>
        <taxon>Pteropodinae</taxon>
        <taxon>Pteropus</taxon>
    </lineage>
</organism>
<comment type="similarity">
    <text evidence="2">Belongs to the secretoglobin family.</text>
</comment>
<name>L5K7W5_PTEAL</name>
<evidence type="ECO:0000313" key="5">
    <source>
        <dbReference type="EMBL" id="ELK07442.1"/>
    </source>
</evidence>
<dbReference type="AlphaFoldDB" id="L5K7W5"/>
<dbReference type="Gene3D" id="1.10.210.10">
    <property type="entry name" value="Secretoglobin"/>
    <property type="match status" value="1"/>
</dbReference>
<feature type="region of interest" description="Disordered" evidence="4">
    <location>
        <begin position="1"/>
        <end position="78"/>
    </location>
</feature>
<keyword evidence="3" id="KW-0964">Secreted</keyword>
<evidence type="ECO:0000256" key="2">
    <source>
        <dbReference type="ARBA" id="ARBA00008650"/>
    </source>
</evidence>
<dbReference type="SUPFAM" id="SSF48201">
    <property type="entry name" value="Uteroglobin-like"/>
    <property type="match status" value="1"/>
</dbReference>
<feature type="compositionally biased region" description="Pro residues" evidence="4">
    <location>
        <begin position="53"/>
        <end position="65"/>
    </location>
</feature>
<dbReference type="STRING" id="9402.L5K7W5"/>
<gene>
    <name evidence="5" type="ORF">PAL_GLEAN10000352</name>
</gene>
<dbReference type="GO" id="GO:0005576">
    <property type="term" value="C:extracellular region"/>
    <property type="evidence" value="ECO:0007669"/>
    <property type="project" value="UniProtKB-SubCell"/>
</dbReference>
<accession>L5K7W5</accession>
<dbReference type="PROSITE" id="PS51311">
    <property type="entry name" value="SCGB"/>
    <property type="match status" value="1"/>
</dbReference>
<dbReference type="InterPro" id="IPR016126">
    <property type="entry name" value="Secretoglobin"/>
</dbReference>
<dbReference type="EMBL" id="KB030971">
    <property type="protein sequence ID" value="ELK07442.1"/>
    <property type="molecule type" value="Genomic_DNA"/>
</dbReference>
<sequence length="199" mass="21118">MGRAWAATRPGTAACSDCCTPSQHPALLRPRTRRTGNYPGLQLQFPPRCTPLHPSPARPHPPGPTQPTSRRAGAKGLTGGACGQVELRRLAGEVGTDGKSLETSEAAALPSRTSRPRDTGLATGEDNSDFFMEFLQTLLVGSPEELYEGPLSKYEVNADAKAALTELKSCIDGLQPMHKAELVKLLVLWAGGHPATKGL</sequence>
<evidence type="ECO:0000256" key="3">
    <source>
        <dbReference type="ARBA" id="ARBA00022525"/>
    </source>
</evidence>
<dbReference type="PANTHER" id="PTHR10136:SF8">
    <property type="entry name" value="SECRETOGLOBIN FAMILY 1C MEMBER 1-RELATED"/>
    <property type="match status" value="1"/>
</dbReference>
<dbReference type="InterPro" id="IPR035960">
    <property type="entry name" value="Secretoglobin_sf"/>
</dbReference>
<protein>
    <submittedName>
        <fullName evidence="5">Secretoglobin family 1C member 1</fullName>
    </submittedName>
</protein>
<keyword evidence="6" id="KW-1185">Reference proteome</keyword>
<evidence type="ECO:0000256" key="4">
    <source>
        <dbReference type="SAM" id="MobiDB-lite"/>
    </source>
</evidence>
<evidence type="ECO:0000313" key="6">
    <source>
        <dbReference type="Proteomes" id="UP000010552"/>
    </source>
</evidence>
<comment type="subcellular location">
    <subcellularLocation>
        <location evidence="1">Secreted</location>
    </subcellularLocation>
</comment>
<dbReference type="InterPro" id="IPR043215">
    <property type="entry name" value="Secretoglobin_1C-like"/>
</dbReference>
<dbReference type="InParanoid" id="L5K7W5"/>
<evidence type="ECO:0000256" key="1">
    <source>
        <dbReference type="ARBA" id="ARBA00004613"/>
    </source>
</evidence>
<dbReference type="Pfam" id="PF01099">
    <property type="entry name" value="Uteroglobin"/>
    <property type="match status" value="1"/>
</dbReference>
<dbReference type="PANTHER" id="PTHR10136">
    <property type="entry name" value="SECRETOGLOBIN FAMILY 1 MEMBER"/>
    <property type="match status" value="1"/>
</dbReference>